<gene>
    <name evidence="2" type="ORF">B0T17DRAFT_309536</name>
</gene>
<proteinExistence type="predicted"/>
<name>A0AA39WUX4_9PEZI</name>
<keyword evidence="3" id="KW-1185">Reference proteome</keyword>
<dbReference type="EMBL" id="JAULSR010000004">
    <property type="protein sequence ID" value="KAK0622030.1"/>
    <property type="molecule type" value="Genomic_DNA"/>
</dbReference>
<evidence type="ECO:0000256" key="1">
    <source>
        <dbReference type="SAM" id="MobiDB-lite"/>
    </source>
</evidence>
<evidence type="ECO:0000313" key="2">
    <source>
        <dbReference type="EMBL" id="KAK0622030.1"/>
    </source>
</evidence>
<sequence length="298" mass="32578">MEYHAGVTANKMSDLVAGKFGIMSRYLDNLTNYTASIGGFPDDASQVDVMRGFSTMSKIMFRVAHNPDYDSSSDTESNALAAIFEQAPTQTAQHDVTDTTQEHLSDTSETEIYSVSPVNSRSHAFDPAEQYAYSVLDPPEIPFNLDIGCWSDSSCTIKALRSLGSNIPYPRSDRPESVKTIKSNTTKPTIPDSNQEDSLQVDVMAPPATTTKDGSTKKKRLLKLLSTSPKSHQEKSSEVDIMAPTAKEGGTKRKRRPKLLPFSKASVAKATAANLPPQGRNKGLRRLCLSPQSCWVPK</sequence>
<organism evidence="2 3">
    <name type="scientific">Bombardia bombarda</name>
    <dbReference type="NCBI Taxonomy" id="252184"/>
    <lineage>
        <taxon>Eukaryota</taxon>
        <taxon>Fungi</taxon>
        <taxon>Dikarya</taxon>
        <taxon>Ascomycota</taxon>
        <taxon>Pezizomycotina</taxon>
        <taxon>Sordariomycetes</taxon>
        <taxon>Sordariomycetidae</taxon>
        <taxon>Sordariales</taxon>
        <taxon>Lasiosphaeriaceae</taxon>
        <taxon>Bombardia</taxon>
    </lineage>
</organism>
<dbReference type="Proteomes" id="UP001174934">
    <property type="component" value="Unassembled WGS sequence"/>
</dbReference>
<reference evidence="2" key="1">
    <citation type="submission" date="2023-06" db="EMBL/GenBank/DDBJ databases">
        <title>Genome-scale phylogeny and comparative genomics of the fungal order Sordariales.</title>
        <authorList>
            <consortium name="Lawrence Berkeley National Laboratory"/>
            <person name="Hensen N."/>
            <person name="Bonometti L."/>
            <person name="Westerberg I."/>
            <person name="Brannstrom I.O."/>
            <person name="Guillou S."/>
            <person name="Cros-Aarteil S."/>
            <person name="Calhoun S."/>
            <person name="Haridas S."/>
            <person name="Kuo A."/>
            <person name="Mondo S."/>
            <person name="Pangilinan J."/>
            <person name="Riley R."/>
            <person name="LaButti K."/>
            <person name="Andreopoulos B."/>
            <person name="Lipzen A."/>
            <person name="Chen C."/>
            <person name="Yanf M."/>
            <person name="Daum C."/>
            <person name="Ng V."/>
            <person name="Clum A."/>
            <person name="Steindorff A."/>
            <person name="Ohm R."/>
            <person name="Martin F."/>
            <person name="Silar P."/>
            <person name="Natvig D."/>
            <person name="Lalanne C."/>
            <person name="Gautier V."/>
            <person name="Ament-velasquez S.L."/>
            <person name="Kruys A."/>
            <person name="Hutchinson M.I."/>
            <person name="Powell A.J."/>
            <person name="Barry K."/>
            <person name="Miller A.N."/>
            <person name="Grigoriev I.V."/>
            <person name="Debuchy R."/>
            <person name="Gladieux P."/>
            <person name="Thoren M.H."/>
            <person name="Johannesson H."/>
        </authorList>
    </citation>
    <scope>NUCLEOTIDE SEQUENCE</scope>
    <source>
        <strain evidence="2">SMH3391-2</strain>
    </source>
</reference>
<dbReference type="AlphaFoldDB" id="A0AA39WUX4"/>
<protein>
    <submittedName>
        <fullName evidence="2">Uncharacterized protein</fullName>
    </submittedName>
</protein>
<evidence type="ECO:0000313" key="3">
    <source>
        <dbReference type="Proteomes" id="UP001174934"/>
    </source>
</evidence>
<feature type="region of interest" description="Disordered" evidence="1">
    <location>
        <begin position="168"/>
        <end position="261"/>
    </location>
</feature>
<accession>A0AA39WUX4</accession>
<comment type="caution">
    <text evidence="2">The sequence shown here is derived from an EMBL/GenBank/DDBJ whole genome shotgun (WGS) entry which is preliminary data.</text>
</comment>
<feature type="compositionally biased region" description="Polar residues" evidence="1">
    <location>
        <begin position="180"/>
        <end position="198"/>
    </location>
</feature>